<evidence type="ECO:0000259" key="5">
    <source>
        <dbReference type="Pfam" id="PF17851"/>
    </source>
</evidence>
<evidence type="ECO:0000313" key="6">
    <source>
        <dbReference type="EMBL" id="MFD0686485.1"/>
    </source>
</evidence>
<dbReference type="RefSeq" id="WP_131762946.1">
    <property type="nucleotide sequence ID" value="NZ_CAACUY010000274.1"/>
</dbReference>
<accession>A0ABW2XKZ0</accession>
<dbReference type="Gene3D" id="2.115.10.20">
    <property type="entry name" value="Glycosyl hydrolase domain, family 43"/>
    <property type="match status" value="1"/>
</dbReference>
<feature type="domain" description="Beta-xylosidase C-terminal Concanavalin A-like" evidence="5">
    <location>
        <begin position="337"/>
        <end position="471"/>
    </location>
</feature>
<proteinExistence type="inferred from homology"/>
<reference evidence="7" key="1">
    <citation type="journal article" date="2019" name="Int. J. Syst. Evol. Microbiol.">
        <title>The Global Catalogue of Microorganisms (GCM) 10K type strain sequencing project: providing services to taxonomists for standard genome sequencing and annotation.</title>
        <authorList>
            <consortium name="The Broad Institute Genomics Platform"/>
            <consortium name="The Broad Institute Genome Sequencing Center for Infectious Disease"/>
            <person name="Wu L."/>
            <person name="Ma J."/>
        </authorList>
    </citation>
    <scope>NUCLEOTIDE SEQUENCE [LARGE SCALE GENOMIC DNA]</scope>
    <source>
        <strain evidence="7">JCM 9371</strain>
    </source>
</reference>
<dbReference type="PANTHER" id="PTHR42812">
    <property type="entry name" value="BETA-XYLOSIDASE"/>
    <property type="match status" value="1"/>
</dbReference>
<evidence type="ECO:0000256" key="2">
    <source>
        <dbReference type="ARBA" id="ARBA00022801"/>
    </source>
</evidence>
<keyword evidence="2 4" id="KW-0378">Hydrolase</keyword>
<dbReference type="Proteomes" id="UP001597063">
    <property type="component" value="Unassembled WGS sequence"/>
</dbReference>
<organism evidence="6 7">
    <name type="scientific">Actinomadura fibrosa</name>
    <dbReference type="NCBI Taxonomy" id="111802"/>
    <lineage>
        <taxon>Bacteria</taxon>
        <taxon>Bacillati</taxon>
        <taxon>Actinomycetota</taxon>
        <taxon>Actinomycetes</taxon>
        <taxon>Streptosporangiales</taxon>
        <taxon>Thermomonosporaceae</taxon>
        <taxon>Actinomadura</taxon>
    </lineage>
</organism>
<comment type="similarity">
    <text evidence="1 4">Belongs to the glycosyl hydrolase 43 family.</text>
</comment>
<dbReference type="Pfam" id="PF04616">
    <property type="entry name" value="Glyco_hydro_43"/>
    <property type="match status" value="1"/>
</dbReference>
<name>A0ABW2XKZ0_9ACTN</name>
<keyword evidence="3 4" id="KW-0326">Glycosidase</keyword>
<dbReference type="InterPro" id="IPR041542">
    <property type="entry name" value="GH43_C2"/>
</dbReference>
<dbReference type="InterPro" id="IPR051795">
    <property type="entry name" value="Glycosyl_Hydrlase_43"/>
</dbReference>
<evidence type="ECO:0000256" key="1">
    <source>
        <dbReference type="ARBA" id="ARBA00009865"/>
    </source>
</evidence>
<dbReference type="PANTHER" id="PTHR42812:SF12">
    <property type="entry name" value="BETA-XYLOSIDASE-RELATED"/>
    <property type="match status" value="1"/>
</dbReference>
<evidence type="ECO:0000313" key="7">
    <source>
        <dbReference type="Proteomes" id="UP001597063"/>
    </source>
</evidence>
<dbReference type="InterPro" id="IPR006710">
    <property type="entry name" value="Glyco_hydro_43"/>
</dbReference>
<evidence type="ECO:0000256" key="3">
    <source>
        <dbReference type="ARBA" id="ARBA00023295"/>
    </source>
</evidence>
<dbReference type="SUPFAM" id="SSF49899">
    <property type="entry name" value="Concanavalin A-like lectins/glucanases"/>
    <property type="match status" value="1"/>
</dbReference>
<gene>
    <name evidence="6" type="ORF">ACFQZM_18435</name>
</gene>
<protein>
    <submittedName>
        <fullName evidence="6">Family 43 glycosylhydrolase</fullName>
    </submittedName>
</protein>
<keyword evidence="7" id="KW-1185">Reference proteome</keyword>
<dbReference type="InterPro" id="IPR023296">
    <property type="entry name" value="Glyco_hydro_beta-prop_sf"/>
</dbReference>
<sequence length="490" mass="53020">MPIAKKPVVPGLHPDPSVCRAGSEFYLVNSSFEYAPGVPIFRSGDLRHWSPIGHVLDRPDQLELAGCRHSGGVYAPTLRYHRERFWMITTNVHDQPGQVLVTATDPAGAWSRPIRVPDADGIDPDLAWDDAGTCWLTWSGELPKGRQGIIQAVLDTETGALLTEPAVIWRGTGGQFPEGPHLIRRGSTWYLFIAEGGTERGHAVTVARGPRPDGPFEPCPDNPLLTARGSAWSTQSTGHADVVQRPDGSWAMVFLGVRLRGSALCWHVLGRETFAAELDWEDGWPRLGEPIEGDAAGPVVEELTGPGLPHAWVAPARFPADLLRYTPEGHWHLTSPSHEEVFVGRRQQHFFISAQARVDPGAGRAGVELRIDPFHRVTLSVEGDQVRVTASIGGVQAVLGETTVTAPPVLELRTRPSEGAEGTPCQGPDLIVAGVREATGFRELGRLDGRYLSTEVAGGFTGRMIGLVGADAAVRSFVYRGSDDLTDLDD</sequence>
<evidence type="ECO:0000256" key="4">
    <source>
        <dbReference type="RuleBase" id="RU361187"/>
    </source>
</evidence>
<dbReference type="Gene3D" id="2.60.120.200">
    <property type="match status" value="1"/>
</dbReference>
<dbReference type="Pfam" id="PF17851">
    <property type="entry name" value="GH43_C2"/>
    <property type="match status" value="1"/>
</dbReference>
<dbReference type="EMBL" id="JBHTGP010000011">
    <property type="protein sequence ID" value="MFD0686485.1"/>
    <property type="molecule type" value="Genomic_DNA"/>
</dbReference>
<dbReference type="SUPFAM" id="SSF75005">
    <property type="entry name" value="Arabinanase/levansucrase/invertase"/>
    <property type="match status" value="1"/>
</dbReference>
<dbReference type="InterPro" id="IPR013320">
    <property type="entry name" value="ConA-like_dom_sf"/>
</dbReference>
<comment type="caution">
    <text evidence="6">The sequence shown here is derived from an EMBL/GenBank/DDBJ whole genome shotgun (WGS) entry which is preliminary data.</text>
</comment>
<dbReference type="CDD" id="cd18617">
    <property type="entry name" value="GH43_XynB-like"/>
    <property type="match status" value="1"/>
</dbReference>